<feature type="binding site" evidence="7">
    <location>
        <begin position="11"/>
        <end position="16"/>
    </location>
    <ligand>
        <name>NAD(+)</name>
        <dbReference type="ChEBI" id="CHEBI:57540"/>
    </ligand>
</feature>
<evidence type="ECO:0000256" key="5">
    <source>
        <dbReference type="ARBA" id="ARBA00023002"/>
    </source>
</evidence>
<keyword evidence="12" id="KW-1185">Reference proteome</keyword>
<feature type="compositionally biased region" description="Basic residues" evidence="8">
    <location>
        <begin position="349"/>
        <end position="362"/>
    </location>
</feature>
<dbReference type="PANTHER" id="PTHR48075:SF5">
    <property type="entry name" value="3-HYDROXYBUTYRYL-COA DEHYDROGENASE"/>
    <property type="match status" value="1"/>
</dbReference>
<evidence type="ECO:0000256" key="8">
    <source>
        <dbReference type="SAM" id="MobiDB-lite"/>
    </source>
</evidence>
<evidence type="ECO:0000256" key="3">
    <source>
        <dbReference type="ARBA" id="ARBA00011738"/>
    </source>
</evidence>
<protein>
    <recommendedName>
        <fullName evidence="7">L-carnitine dehydrogenase</fullName>
        <shortName evidence="7">CDH</shortName>
        <shortName evidence="7">L-CDH</shortName>
        <ecNumber evidence="7">1.1.1.108</ecNumber>
    </recommendedName>
</protein>
<dbReference type="EC" id="1.1.1.108" evidence="7"/>
<evidence type="ECO:0000313" key="12">
    <source>
        <dbReference type="Proteomes" id="UP001595583"/>
    </source>
</evidence>
<dbReference type="InterPro" id="IPR036291">
    <property type="entry name" value="NAD(P)-bd_dom_sf"/>
</dbReference>
<feature type="region of interest" description="Disordered" evidence="8">
    <location>
        <begin position="341"/>
        <end position="362"/>
    </location>
</feature>
<dbReference type="PANTHER" id="PTHR48075">
    <property type="entry name" value="3-HYDROXYACYL-COA DEHYDROGENASE FAMILY PROTEIN"/>
    <property type="match status" value="1"/>
</dbReference>
<dbReference type="InterPro" id="IPR008927">
    <property type="entry name" value="6-PGluconate_DH-like_C_sf"/>
</dbReference>
<sequence length="362" mass="39839">MTLITKAATIGGGVIGAGWAARLLLNGIDVSIFDPDPEASRKVAEVMKGARRAYKQMATAGLPKEGKLTFAKSIAEAVSDADFIQESVPERLDLKHKVLAEIDLHAPANAIIGSSTSGIKPSDMQVAMTKHPERLVVGHPFNPVYLLPIVEVVGGAQTYPEAIEVAKEMYASIGMKPVMIRKEIEAFVGDRLLEAAWREALWLIKDGICSVEELDDIMRYGFGLRWAQMGMFQVYRVAGGEAGMRHFMAQFGPCLKWPWTKLMDVPEFNDELVDLIATQSDEQSDKWSIRELERIRDENLVGIMDVLSRTNKGKGWGAGALHKDYVKQLGKLAARKELSKAAAKAKAEKPKKKAAPVKARKK</sequence>
<evidence type="ECO:0000256" key="6">
    <source>
        <dbReference type="ARBA" id="ARBA00023027"/>
    </source>
</evidence>
<dbReference type="InterPro" id="IPR013328">
    <property type="entry name" value="6PGD_dom2"/>
</dbReference>
<evidence type="ECO:0000256" key="1">
    <source>
        <dbReference type="ARBA" id="ARBA00004496"/>
    </source>
</evidence>
<dbReference type="Gene3D" id="1.10.1040.10">
    <property type="entry name" value="N-(1-d-carboxylethyl)-l-norvaline Dehydrogenase, domain 2"/>
    <property type="match status" value="1"/>
</dbReference>
<dbReference type="SUPFAM" id="SSF48179">
    <property type="entry name" value="6-phosphogluconate dehydrogenase C-terminal domain-like"/>
    <property type="match status" value="1"/>
</dbReference>
<comment type="catalytic activity">
    <reaction evidence="7">
        <text>carnitine + NAD(+) = 3-dehydrocarnitine + NADH + H(+)</text>
        <dbReference type="Rhea" id="RHEA:19265"/>
        <dbReference type="ChEBI" id="CHEBI:15378"/>
        <dbReference type="ChEBI" id="CHEBI:17126"/>
        <dbReference type="ChEBI" id="CHEBI:57540"/>
        <dbReference type="ChEBI" id="CHEBI:57885"/>
        <dbReference type="ChEBI" id="CHEBI:57945"/>
        <dbReference type="EC" id="1.1.1.108"/>
    </reaction>
</comment>
<dbReference type="Pfam" id="PF00725">
    <property type="entry name" value="3HCDH"/>
    <property type="match status" value="1"/>
</dbReference>
<evidence type="ECO:0000259" key="9">
    <source>
        <dbReference type="Pfam" id="PF00725"/>
    </source>
</evidence>
<keyword evidence="6 7" id="KW-0520">NAD</keyword>
<comment type="subcellular location">
    <subcellularLocation>
        <location evidence="1 7">Cytoplasm</location>
    </subcellularLocation>
</comment>
<keyword evidence="5 7" id="KW-0560">Oxidoreductase</keyword>
<comment type="similarity">
    <text evidence="7">Belongs to the 3-hydroxyacyl-CoA dehydrogenase family. L-carnitine dehydrogenase subfamily.</text>
</comment>
<dbReference type="SUPFAM" id="SSF51735">
    <property type="entry name" value="NAD(P)-binding Rossmann-fold domains"/>
    <property type="match status" value="1"/>
</dbReference>
<dbReference type="InterPro" id="IPR006108">
    <property type="entry name" value="3HC_DH_C"/>
</dbReference>
<dbReference type="InterPro" id="IPR006176">
    <property type="entry name" value="3-OHacyl-CoA_DH_NAD-bd"/>
</dbReference>
<evidence type="ECO:0000256" key="7">
    <source>
        <dbReference type="HAMAP-Rule" id="MF_02129"/>
    </source>
</evidence>
<comment type="caution">
    <text evidence="11">The sequence shown here is derived from an EMBL/GenBank/DDBJ whole genome shotgun (WGS) entry which is preliminary data.</text>
</comment>
<name>A0ABV7KHS5_9HYPH</name>
<dbReference type="HAMAP" id="MF_02129">
    <property type="entry name" value="L_carnitine_dehydrog"/>
    <property type="match status" value="1"/>
</dbReference>
<reference evidence="12" key="1">
    <citation type="journal article" date="2019" name="Int. J. Syst. Evol. Microbiol.">
        <title>The Global Catalogue of Microorganisms (GCM) 10K type strain sequencing project: providing services to taxonomists for standard genome sequencing and annotation.</title>
        <authorList>
            <consortium name="The Broad Institute Genomics Platform"/>
            <consortium name="The Broad Institute Genome Sequencing Center for Infectious Disease"/>
            <person name="Wu L."/>
            <person name="Ma J."/>
        </authorList>
    </citation>
    <scope>NUCLEOTIDE SEQUENCE [LARGE SCALE GENOMIC DNA]</scope>
    <source>
        <strain evidence="12">KCTC 52165</strain>
    </source>
</reference>
<feature type="domain" description="3-hydroxyacyl-CoA dehydrogenase C-terminal" evidence="9">
    <location>
        <begin position="187"/>
        <end position="253"/>
    </location>
</feature>
<comment type="subunit">
    <text evidence="3 7">Homodimer.</text>
</comment>
<comment type="function">
    <text evidence="7">Catalyzes the NAD(+)-dependent oxidation of L-carnitine to 3-dehydrocarnitine.</text>
</comment>
<comment type="pathway">
    <text evidence="2 7">Amine and polyamine metabolism; carnitine metabolism.</text>
</comment>
<feature type="domain" description="3-hydroxyacyl-CoA dehydrogenase NAD binding" evidence="10">
    <location>
        <begin position="7"/>
        <end position="182"/>
    </location>
</feature>
<evidence type="ECO:0000256" key="4">
    <source>
        <dbReference type="ARBA" id="ARBA00022490"/>
    </source>
</evidence>
<keyword evidence="4 7" id="KW-0963">Cytoplasm</keyword>
<evidence type="ECO:0000259" key="10">
    <source>
        <dbReference type="Pfam" id="PF02737"/>
    </source>
</evidence>
<dbReference type="Gene3D" id="3.40.50.720">
    <property type="entry name" value="NAD(P)-binding Rossmann-like Domain"/>
    <property type="match status" value="1"/>
</dbReference>
<dbReference type="RefSeq" id="WP_378224614.1">
    <property type="nucleotide sequence ID" value="NZ_JBHRTK010000028.1"/>
</dbReference>
<accession>A0ABV7KHS5</accession>
<gene>
    <name evidence="11" type="ORF">ACFOHJ_21565</name>
</gene>
<dbReference type="Proteomes" id="UP001595583">
    <property type="component" value="Unassembled WGS sequence"/>
</dbReference>
<proteinExistence type="inferred from homology"/>
<dbReference type="Pfam" id="PF02737">
    <property type="entry name" value="3HCDH_N"/>
    <property type="match status" value="1"/>
</dbReference>
<evidence type="ECO:0000256" key="2">
    <source>
        <dbReference type="ARBA" id="ARBA00004855"/>
    </source>
</evidence>
<evidence type="ECO:0000313" key="11">
    <source>
        <dbReference type="EMBL" id="MFC3208817.1"/>
    </source>
</evidence>
<dbReference type="InterPro" id="IPR026578">
    <property type="entry name" value="L-carnitine_dehydrogenase"/>
</dbReference>
<organism evidence="11 12">
    <name type="scientific">Aquamicrobium soli</name>
    <dbReference type="NCBI Taxonomy" id="1811518"/>
    <lineage>
        <taxon>Bacteria</taxon>
        <taxon>Pseudomonadati</taxon>
        <taxon>Pseudomonadota</taxon>
        <taxon>Alphaproteobacteria</taxon>
        <taxon>Hyphomicrobiales</taxon>
        <taxon>Phyllobacteriaceae</taxon>
        <taxon>Aquamicrobium</taxon>
    </lineage>
</organism>
<dbReference type="EMBL" id="JBHRTK010000028">
    <property type="protein sequence ID" value="MFC3208817.1"/>
    <property type="molecule type" value="Genomic_DNA"/>
</dbReference>